<name>A0A1M6K7C6_9BACT</name>
<proteinExistence type="predicted"/>
<dbReference type="Proteomes" id="UP000184050">
    <property type="component" value="Unassembled WGS sequence"/>
</dbReference>
<gene>
    <name evidence="1" type="ORF">SAMN05444280_12261</name>
</gene>
<organism evidence="1 2">
    <name type="scientific">Tangfeifania diversioriginum</name>
    <dbReference type="NCBI Taxonomy" id="1168035"/>
    <lineage>
        <taxon>Bacteria</taxon>
        <taxon>Pseudomonadati</taxon>
        <taxon>Bacteroidota</taxon>
        <taxon>Bacteroidia</taxon>
        <taxon>Marinilabiliales</taxon>
        <taxon>Prolixibacteraceae</taxon>
        <taxon>Tangfeifania</taxon>
    </lineage>
</organism>
<reference evidence="1 2" key="1">
    <citation type="submission" date="2016-11" db="EMBL/GenBank/DDBJ databases">
        <authorList>
            <person name="Jaros S."/>
            <person name="Januszkiewicz K."/>
            <person name="Wedrychowicz H."/>
        </authorList>
    </citation>
    <scope>NUCLEOTIDE SEQUENCE [LARGE SCALE GENOMIC DNA]</scope>
    <source>
        <strain evidence="1 2">DSM 27063</strain>
    </source>
</reference>
<evidence type="ECO:0000313" key="1">
    <source>
        <dbReference type="EMBL" id="SHJ54777.1"/>
    </source>
</evidence>
<evidence type="ECO:0000313" key="2">
    <source>
        <dbReference type="Proteomes" id="UP000184050"/>
    </source>
</evidence>
<dbReference type="AlphaFoldDB" id="A0A1M6K7C6"/>
<accession>A0A1M6K7C6</accession>
<dbReference type="EMBL" id="FQZE01000022">
    <property type="protein sequence ID" value="SHJ54777.1"/>
    <property type="molecule type" value="Genomic_DNA"/>
</dbReference>
<sequence>MLAVTDFIDHTVKVWENSPETLPEFEKTYTSEEQKLREENFQQFQQKLEVLKSRKNVRTLQKEDPGQSFFPYFKAFLKNVFDFEEDQLEIILSDKFKNVSKDFFYRAREFGPELSPENIYQGMRNVWIMNGLQLMMGVPVEITPSVFGYSMIYPYSDNYLDDLSVSDEEKKAFSKRFNKRLHGELVIPANSTEEQLFKLVELFEIQYARHQFPGVYESLYAIQNGQTRSLALINCNGMPDGKIREICFEKGGASVLADGYLVAGRLTREQEQALFGYGVYLQLLDDIQDVKEDTEGHTKTMFSCRDKDSSLSVFVNKTINFGRTIMQEMRCFDGVDIDVMLKLMNRSIELMIIESAGMNPEYYSDGYLAVLDSHSPLRFSYLRQKRTQSKSQRFTLFRKYFEQAPREKKQFSPGAFYIS</sequence>
<protein>
    <submittedName>
        <fullName evidence="1">Uncharacterized protein</fullName>
    </submittedName>
</protein>
<dbReference type="STRING" id="1168035.SAMN05444280_12261"/>
<keyword evidence="2" id="KW-1185">Reference proteome</keyword>